<comment type="subcellular location">
    <subcellularLocation>
        <location evidence="1">Cell inner membrane</location>
        <topology evidence="1">Peripheral membrane protein</topology>
    </subcellularLocation>
</comment>
<dbReference type="InterPro" id="IPR017871">
    <property type="entry name" value="ABC_transporter-like_CS"/>
</dbReference>
<dbReference type="CDD" id="cd03215">
    <property type="entry name" value="ABC_Carb_Monos_II"/>
    <property type="match status" value="1"/>
</dbReference>
<dbReference type="EMBL" id="BBMT01000019">
    <property type="protein sequence ID" value="GAL37637.1"/>
    <property type="molecule type" value="Genomic_DNA"/>
</dbReference>
<dbReference type="AlphaFoldDB" id="A0A090U3Y8"/>
<keyword evidence="6 11" id="KW-0067">ATP-binding</keyword>
<dbReference type="EC" id="7.6.2.13" evidence="8"/>
<evidence type="ECO:0000256" key="2">
    <source>
        <dbReference type="ARBA" id="ARBA00009404"/>
    </source>
</evidence>
<comment type="function">
    <text evidence="7">Part of the ABC transporter complex LsrABCD involved in autoinducer 2 (AI-2) import. Responsible for energy coupling to the transport system.</text>
</comment>
<dbReference type="InterPro" id="IPR027417">
    <property type="entry name" value="P-loop_NTPase"/>
</dbReference>
<reference evidence="11 12" key="1">
    <citation type="submission" date="2014-09" db="EMBL/GenBank/DDBJ databases">
        <title>Vibrio maritimus JCM 19240. (C210) whole genome shotgun sequence.</title>
        <authorList>
            <person name="Sawabe T."/>
            <person name="Meirelles P."/>
            <person name="Nakanishi M."/>
            <person name="Sayaka M."/>
            <person name="Hattori M."/>
            <person name="Ohkuma M."/>
        </authorList>
    </citation>
    <scope>NUCLEOTIDE SEQUENCE [LARGE SCALE GENOMIC DNA]</scope>
    <source>
        <strain evidence="11 12">JCM 19240</strain>
    </source>
</reference>
<gene>
    <name evidence="11" type="ORF">JCM19240_6815</name>
</gene>
<protein>
    <recommendedName>
        <fullName evidence="4">Autoinducer 2 import ATP-binding protein LsrA</fullName>
        <ecNumber evidence="8">7.6.2.13</ecNumber>
    </recommendedName>
</protein>
<keyword evidence="12" id="KW-1185">Reference proteome</keyword>
<dbReference type="GO" id="GO:0005524">
    <property type="term" value="F:ATP binding"/>
    <property type="evidence" value="ECO:0007669"/>
    <property type="project" value="UniProtKB-KW"/>
</dbReference>
<dbReference type="SUPFAM" id="SSF52540">
    <property type="entry name" value="P-loop containing nucleoside triphosphate hydrolases"/>
    <property type="match status" value="2"/>
</dbReference>
<evidence type="ECO:0000256" key="8">
    <source>
        <dbReference type="ARBA" id="ARBA00023798"/>
    </source>
</evidence>
<name>A0A090U3Y8_9VIBR</name>
<comment type="catalytic activity">
    <reaction evidence="9">
        <text>ATP + H2O + (2R,4S)-2-methyl-2,3,3,4-tetrahydroxytetrahydrofuran-[AI-2-binding protein]Side 1 = ADP + phosphate + (2R,4S)-2-methyl-2,3,3,4-tetrahydroxytetrahydrofuranSide 2 + [AI-2-binding protein]Side 1.</text>
        <dbReference type="EC" id="7.6.2.13"/>
    </reaction>
</comment>
<feature type="domain" description="ABC transporter" evidence="10">
    <location>
        <begin position="265"/>
        <end position="506"/>
    </location>
</feature>
<proteinExistence type="inferred from homology"/>
<dbReference type="NCBIfam" id="NF011967">
    <property type="entry name" value="PRK15439.1"/>
    <property type="match status" value="1"/>
</dbReference>
<dbReference type="InterPro" id="IPR003593">
    <property type="entry name" value="AAA+_ATPase"/>
</dbReference>
<evidence type="ECO:0000313" key="11">
    <source>
        <dbReference type="EMBL" id="GAL37637.1"/>
    </source>
</evidence>
<evidence type="ECO:0000256" key="6">
    <source>
        <dbReference type="ARBA" id="ARBA00022840"/>
    </source>
</evidence>
<keyword evidence="5" id="KW-0547">Nucleotide-binding</keyword>
<evidence type="ECO:0000256" key="9">
    <source>
        <dbReference type="ARBA" id="ARBA00034076"/>
    </source>
</evidence>
<reference evidence="11 12" key="2">
    <citation type="submission" date="2014-09" db="EMBL/GenBank/DDBJ databases">
        <authorList>
            <consortium name="NBRP consortium"/>
            <person name="Sawabe T."/>
            <person name="Meirelles P."/>
            <person name="Nakanishi M."/>
            <person name="Sayaka M."/>
            <person name="Hattori M."/>
            <person name="Ohkuma M."/>
        </authorList>
    </citation>
    <scope>NUCLEOTIDE SEQUENCE [LARGE SCALE GENOMIC DNA]</scope>
    <source>
        <strain evidence="11 12">JCM 19240</strain>
    </source>
</reference>
<dbReference type="InterPro" id="IPR050107">
    <property type="entry name" value="ABC_carbohydrate_import_ATPase"/>
</dbReference>
<dbReference type="OrthoDB" id="9776369at2"/>
<dbReference type="Proteomes" id="UP000029224">
    <property type="component" value="Unassembled WGS sequence"/>
</dbReference>
<evidence type="ECO:0000313" key="12">
    <source>
        <dbReference type="Proteomes" id="UP000029224"/>
    </source>
</evidence>
<evidence type="ECO:0000259" key="10">
    <source>
        <dbReference type="PROSITE" id="PS50893"/>
    </source>
</evidence>
<dbReference type="InterPro" id="IPR003439">
    <property type="entry name" value="ABC_transporter-like_ATP-bd"/>
</dbReference>
<dbReference type="PANTHER" id="PTHR43790">
    <property type="entry name" value="CARBOHYDRATE TRANSPORT ATP-BINDING PROTEIN MG119-RELATED"/>
    <property type="match status" value="1"/>
</dbReference>
<evidence type="ECO:0000256" key="4">
    <source>
        <dbReference type="ARBA" id="ARBA00019459"/>
    </source>
</evidence>
<dbReference type="CDD" id="cd03216">
    <property type="entry name" value="ABC_Carb_Monos_I"/>
    <property type="match status" value="1"/>
</dbReference>
<evidence type="ECO:0000256" key="5">
    <source>
        <dbReference type="ARBA" id="ARBA00022741"/>
    </source>
</evidence>
<dbReference type="Gene3D" id="3.40.50.300">
    <property type="entry name" value="P-loop containing nucleotide triphosphate hydrolases"/>
    <property type="match status" value="2"/>
</dbReference>
<evidence type="ECO:0000256" key="7">
    <source>
        <dbReference type="ARBA" id="ARBA00023747"/>
    </source>
</evidence>
<dbReference type="PANTHER" id="PTHR43790:SF2">
    <property type="entry name" value="AUTOINDUCER 2 IMPORT ATP-BINDING PROTEIN LSRA"/>
    <property type="match status" value="1"/>
</dbReference>
<dbReference type="PROSITE" id="PS00211">
    <property type="entry name" value="ABC_TRANSPORTER_1"/>
    <property type="match status" value="1"/>
</dbReference>
<comment type="similarity">
    <text evidence="2">Belongs to the ABC transporter superfamily. AI-2 autoinducer porter (TC 3.A.1.2.8) family.</text>
</comment>
<organism evidence="11 12">
    <name type="scientific">Vibrio maritimus</name>
    <dbReference type="NCBI Taxonomy" id="990268"/>
    <lineage>
        <taxon>Bacteria</taxon>
        <taxon>Pseudomonadati</taxon>
        <taxon>Pseudomonadota</taxon>
        <taxon>Gammaproteobacteria</taxon>
        <taxon>Vibrionales</taxon>
        <taxon>Vibrionaceae</taxon>
        <taxon>Vibrio</taxon>
    </lineage>
</organism>
<dbReference type="PROSITE" id="PS50893">
    <property type="entry name" value="ABC_TRANSPORTER_2"/>
    <property type="match status" value="2"/>
</dbReference>
<dbReference type="Pfam" id="PF00005">
    <property type="entry name" value="ABC_tran"/>
    <property type="match status" value="2"/>
</dbReference>
<dbReference type="GO" id="GO:0005886">
    <property type="term" value="C:plasma membrane"/>
    <property type="evidence" value="ECO:0007669"/>
    <property type="project" value="UniProtKB-SubCell"/>
</dbReference>
<evidence type="ECO:0000256" key="3">
    <source>
        <dbReference type="ARBA" id="ARBA00011262"/>
    </source>
</evidence>
<accession>A0A090U3Y8</accession>
<comment type="caution">
    <text evidence="11">The sequence shown here is derived from an EMBL/GenBank/DDBJ whole genome shotgun (WGS) entry which is preliminary data.</text>
</comment>
<evidence type="ECO:0000256" key="1">
    <source>
        <dbReference type="ARBA" id="ARBA00004417"/>
    </source>
</evidence>
<dbReference type="GO" id="GO:0016887">
    <property type="term" value="F:ATP hydrolysis activity"/>
    <property type="evidence" value="ECO:0007669"/>
    <property type="project" value="InterPro"/>
</dbReference>
<feature type="domain" description="ABC transporter" evidence="10">
    <location>
        <begin position="16"/>
        <end position="244"/>
    </location>
</feature>
<dbReference type="SMART" id="SM00382">
    <property type="entry name" value="AAA"/>
    <property type="match status" value="2"/>
</dbReference>
<comment type="subunit">
    <text evidence="3">The complex is composed of two ATP-binding proteins (LsrA), two transmembrane proteins (LsrC and LsrD) and a solute-binding protein (LsrB).</text>
</comment>
<sequence length="512" mass="55805">MDVSSSTTLQSARELVRVQGVSKQFSGVEVLKDIDFLLLEGQIHALLGGNGAGKSTLMKIIAGLLQPDGGDIVIRGEAISQFTPTMAHKLGVYLVPQEPLLFPNLSVRENILFQLPKTEAMEVKLQQTLEALNCTLNLDADANTLEVADQQIVEIMRGLIRDSKILILDEPTASLTPKETQHLFEQMRDLKASGVGLVFISHKIPEIFEISDVVTVMRDGCIALCEAIDAVSPDQVIGAIAPQCKIDKSKRETETQYDFKLSTKFNKDDVVLSVSNLTGEGFKDISLQVKAGQILGLAGVVGAGRTELAETLCGVRAPYAGSVHFADQDISSMSFSERLQLGMVYLPEDRQASGLFLDAPLSWNIRSMVHNRFGLWLQSPTEKGRLESYIDAMSIRTTADDQPARTLSGGNQQKVLIAKCLEADPKLLIIDEPTRGVDVSARYDIYEIIRFIAAKNVAVVVISSDLDEVELLSDSVFVLHHGEQSGQLCGDQITVDNIMKIAFGTGKEAPHA</sequence>